<dbReference type="SUPFAM" id="SSF109854">
    <property type="entry name" value="DinB/YfiT-like putative metalloenzymes"/>
    <property type="match status" value="1"/>
</dbReference>
<comment type="caution">
    <text evidence="3">The sequence shown here is derived from an EMBL/GenBank/DDBJ whole genome shotgun (WGS) entry which is preliminary data.</text>
</comment>
<dbReference type="PANTHER" id="PTHR37302">
    <property type="entry name" value="SLR1116 PROTEIN"/>
    <property type="match status" value="1"/>
</dbReference>
<dbReference type="InterPro" id="IPR034660">
    <property type="entry name" value="DinB/YfiT-like"/>
</dbReference>
<dbReference type="Pfam" id="PF05163">
    <property type="entry name" value="DinB"/>
    <property type="match status" value="1"/>
</dbReference>
<dbReference type="PANTHER" id="PTHR37302:SF3">
    <property type="entry name" value="DAMAGE-INDUCIBLE PROTEIN DINB"/>
    <property type="match status" value="1"/>
</dbReference>
<dbReference type="EMBL" id="BAAAGF010000001">
    <property type="protein sequence ID" value="GAA0736760.1"/>
    <property type="molecule type" value="Genomic_DNA"/>
</dbReference>
<evidence type="ECO:0000313" key="4">
    <source>
        <dbReference type="Proteomes" id="UP001500736"/>
    </source>
</evidence>
<protein>
    <recommendedName>
        <fullName evidence="5">Damage-inducible protein DinB</fullName>
    </recommendedName>
</protein>
<dbReference type="RefSeq" id="WP_343795196.1">
    <property type="nucleotide sequence ID" value="NZ_BAAAGF010000001.1"/>
</dbReference>
<organism evidence="3 4">
    <name type="scientific">Gaetbulibacter jejuensis</name>
    <dbReference type="NCBI Taxonomy" id="584607"/>
    <lineage>
        <taxon>Bacteria</taxon>
        <taxon>Pseudomonadati</taxon>
        <taxon>Bacteroidota</taxon>
        <taxon>Flavobacteriia</taxon>
        <taxon>Flavobacteriales</taxon>
        <taxon>Flavobacteriaceae</taxon>
        <taxon>Gaetbulibacter</taxon>
    </lineage>
</organism>
<dbReference type="InterPro" id="IPR007837">
    <property type="entry name" value="DinB"/>
</dbReference>
<sequence length="146" mass="17388">MKPFFKSIFDYHHYFNQKLIELFLEHSGSISKRTIPLFSHCLNAHQIWNARILKTDSFGVHQLHALKNCKDIDKTNYVDTLKIIDTFDFEETIKYTNSKGDNFENTVKDILFHIANHFTHHKGQLISDLRQQEIEPPVTDYIFYKR</sequence>
<dbReference type="Proteomes" id="UP001500736">
    <property type="component" value="Unassembled WGS sequence"/>
</dbReference>
<evidence type="ECO:0000256" key="1">
    <source>
        <dbReference type="ARBA" id="ARBA00008635"/>
    </source>
</evidence>
<keyword evidence="4" id="KW-1185">Reference proteome</keyword>
<evidence type="ECO:0008006" key="5">
    <source>
        <dbReference type="Google" id="ProtNLM"/>
    </source>
</evidence>
<dbReference type="Gene3D" id="1.20.120.450">
    <property type="entry name" value="dinb family like domain"/>
    <property type="match status" value="1"/>
</dbReference>
<gene>
    <name evidence="3" type="ORF">GCM10009431_02890</name>
</gene>
<proteinExistence type="inferred from homology"/>
<name>A0ABN1JDF7_9FLAO</name>
<keyword evidence="2" id="KW-0479">Metal-binding</keyword>
<evidence type="ECO:0000313" key="3">
    <source>
        <dbReference type="EMBL" id="GAA0736760.1"/>
    </source>
</evidence>
<accession>A0ABN1JDF7</accession>
<reference evidence="3 4" key="1">
    <citation type="journal article" date="2019" name="Int. J. Syst. Evol. Microbiol.">
        <title>The Global Catalogue of Microorganisms (GCM) 10K type strain sequencing project: providing services to taxonomists for standard genome sequencing and annotation.</title>
        <authorList>
            <consortium name="The Broad Institute Genomics Platform"/>
            <consortium name="The Broad Institute Genome Sequencing Center for Infectious Disease"/>
            <person name="Wu L."/>
            <person name="Ma J."/>
        </authorList>
    </citation>
    <scope>NUCLEOTIDE SEQUENCE [LARGE SCALE GENOMIC DNA]</scope>
    <source>
        <strain evidence="3 4">JCM 15976</strain>
    </source>
</reference>
<evidence type="ECO:0000256" key="2">
    <source>
        <dbReference type="ARBA" id="ARBA00022723"/>
    </source>
</evidence>
<comment type="similarity">
    <text evidence="1">Belongs to the DinB family.</text>
</comment>